<protein>
    <submittedName>
        <fullName evidence="1">Uncharacterized protein</fullName>
    </submittedName>
</protein>
<gene>
    <name evidence="1" type="ORF">GPUH_LOCUS6180</name>
</gene>
<sequence>MHSGKEDAETELVISKWESFLHPRSVLPAVEAISGTCHLHVTDIFGCHG</sequence>
<dbReference type="OrthoDB" id="5875090at2759"/>
<evidence type="ECO:0000313" key="2">
    <source>
        <dbReference type="Proteomes" id="UP000271098"/>
    </source>
</evidence>
<name>A0A3P6QTJ0_9BILA</name>
<keyword evidence="2" id="KW-1185">Reference proteome</keyword>
<organism evidence="1 2">
    <name type="scientific">Gongylonema pulchrum</name>
    <dbReference type="NCBI Taxonomy" id="637853"/>
    <lineage>
        <taxon>Eukaryota</taxon>
        <taxon>Metazoa</taxon>
        <taxon>Ecdysozoa</taxon>
        <taxon>Nematoda</taxon>
        <taxon>Chromadorea</taxon>
        <taxon>Rhabditida</taxon>
        <taxon>Spirurina</taxon>
        <taxon>Spiruromorpha</taxon>
        <taxon>Spiruroidea</taxon>
        <taxon>Gongylonematidae</taxon>
        <taxon>Gongylonema</taxon>
    </lineage>
</organism>
<accession>A0A3P6QTJ0</accession>
<dbReference type="Proteomes" id="UP000271098">
    <property type="component" value="Unassembled WGS sequence"/>
</dbReference>
<dbReference type="AlphaFoldDB" id="A0A3P6QTJ0"/>
<evidence type="ECO:0000313" key="1">
    <source>
        <dbReference type="EMBL" id="VDK53722.1"/>
    </source>
</evidence>
<proteinExistence type="predicted"/>
<dbReference type="EMBL" id="UYRT01014128">
    <property type="protein sequence ID" value="VDK53722.1"/>
    <property type="molecule type" value="Genomic_DNA"/>
</dbReference>
<reference evidence="1 2" key="1">
    <citation type="submission" date="2018-11" db="EMBL/GenBank/DDBJ databases">
        <authorList>
            <consortium name="Pathogen Informatics"/>
        </authorList>
    </citation>
    <scope>NUCLEOTIDE SEQUENCE [LARGE SCALE GENOMIC DNA]</scope>
</reference>